<dbReference type="Pfam" id="PF19054">
    <property type="entry name" value="DUF5753"/>
    <property type="match status" value="1"/>
</dbReference>
<evidence type="ECO:0000256" key="1">
    <source>
        <dbReference type="SAM" id="MobiDB-lite"/>
    </source>
</evidence>
<accession>A0A7U9KQJ6</accession>
<dbReference type="GeneID" id="95620359"/>
<evidence type="ECO:0000313" key="4">
    <source>
        <dbReference type="Proteomes" id="UP000287830"/>
    </source>
</evidence>
<gene>
    <name evidence="3" type="ORF">OEIGOIKO_01336</name>
</gene>
<dbReference type="OrthoDB" id="4308543at2"/>
<dbReference type="SMART" id="SM00530">
    <property type="entry name" value="HTH_XRE"/>
    <property type="match status" value="1"/>
</dbReference>
<dbReference type="InterPro" id="IPR043917">
    <property type="entry name" value="DUF5753"/>
</dbReference>
<dbReference type="RefSeq" id="WP_125044063.1">
    <property type="nucleotide sequence ID" value="NZ_BHZC01000001.1"/>
</dbReference>
<feature type="domain" description="HTH cro/C1-type" evidence="2">
    <location>
        <begin position="34"/>
        <end position="87"/>
    </location>
</feature>
<comment type="caution">
    <text evidence="3">The sequence shown here is derived from an EMBL/GenBank/DDBJ whole genome shotgun (WGS) entry which is preliminary data.</text>
</comment>
<sequence>MTGGGVVDDEDVPGGEVDREPDPSDSLRTFGAVMQALREHAGYSRTEFADLVRFSKHTVESVELGRRKPDLALVERAEDALGNTGALRKASKYVTRGRGDAGLAAWFRQWARLERVAVSLCTYECRLVPGLLQSEGYARALFENRLPLLTDERLEAQIEARLERQKILRERSTVPFHFIVEEAVFRRRFGGRQVLRGQLDHALELTTLRNVTLQVMPTEVEFHACMDGPVQLLEIPEGRRLAYSEGQENGRLISDPKEVSPLYQRYATLRSQALNRQESRGLLERLRGEL</sequence>
<evidence type="ECO:0000313" key="3">
    <source>
        <dbReference type="EMBL" id="GCD33614.1"/>
    </source>
</evidence>
<proteinExistence type="predicted"/>
<reference evidence="3 4" key="1">
    <citation type="submission" date="2018-11" db="EMBL/GenBank/DDBJ databases">
        <title>Whole genome sequence of Streptomyces chrestomyceticus NBRC 13444(T).</title>
        <authorList>
            <person name="Komaki H."/>
            <person name="Tamura T."/>
        </authorList>
    </citation>
    <scope>NUCLEOTIDE SEQUENCE [LARGE SCALE GENOMIC DNA]</scope>
    <source>
        <strain evidence="3 4">NBRC 13444</strain>
    </source>
</reference>
<dbReference type="Gene3D" id="1.10.260.40">
    <property type="entry name" value="lambda repressor-like DNA-binding domains"/>
    <property type="match status" value="1"/>
</dbReference>
<dbReference type="CDD" id="cd00093">
    <property type="entry name" value="HTH_XRE"/>
    <property type="match status" value="1"/>
</dbReference>
<dbReference type="PROSITE" id="PS50943">
    <property type="entry name" value="HTH_CROC1"/>
    <property type="match status" value="1"/>
</dbReference>
<dbReference type="GO" id="GO:0003677">
    <property type="term" value="F:DNA binding"/>
    <property type="evidence" value="ECO:0007669"/>
    <property type="project" value="InterPro"/>
</dbReference>
<feature type="region of interest" description="Disordered" evidence="1">
    <location>
        <begin position="1"/>
        <end position="26"/>
    </location>
</feature>
<dbReference type="AlphaFoldDB" id="A0A7U9KQJ6"/>
<protein>
    <submittedName>
        <fullName evidence="3">Transcriptional regulator</fullName>
    </submittedName>
</protein>
<dbReference type="EMBL" id="BHZC01000001">
    <property type="protein sequence ID" value="GCD33614.1"/>
    <property type="molecule type" value="Genomic_DNA"/>
</dbReference>
<dbReference type="InterPro" id="IPR010982">
    <property type="entry name" value="Lambda_DNA-bd_dom_sf"/>
</dbReference>
<dbReference type="SUPFAM" id="SSF47413">
    <property type="entry name" value="lambda repressor-like DNA-binding domains"/>
    <property type="match status" value="1"/>
</dbReference>
<dbReference type="InterPro" id="IPR001387">
    <property type="entry name" value="Cro/C1-type_HTH"/>
</dbReference>
<name>A0A7U9KQJ6_9ACTN</name>
<evidence type="ECO:0000259" key="2">
    <source>
        <dbReference type="PROSITE" id="PS50943"/>
    </source>
</evidence>
<organism evidence="3 4">
    <name type="scientific">Streptomyces chrestomyceticus JCM 4735</name>
    <dbReference type="NCBI Taxonomy" id="1306181"/>
    <lineage>
        <taxon>Bacteria</taxon>
        <taxon>Bacillati</taxon>
        <taxon>Actinomycetota</taxon>
        <taxon>Actinomycetes</taxon>
        <taxon>Kitasatosporales</taxon>
        <taxon>Streptomycetaceae</taxon>
        <taxon>Streptomyces</taxon>
    </lineage>
</organism>
<dbReference type="Proteomes" id="UP000287830">
    <property type="component" value="Unassembled WGS sequence"/>
</dbReference>
<dbReference type="Pfam" id="PF13560">
    <property type="entry name" value="HTH_31"/>
    <property type="match status" value="1"/>
</dbReference>